<evidence type="ECO:0000259" key="5">
    <source>
        <dbReference type="Pfam" id="PF00149"/>
    </source>
</evidence>
<feature type="compositionally biased region" description="Polar residues" evidence="2">
    <location>
        <begin position="866"/>
        <end position="879"/>
    </location>
</feature>
<evidence type="ECO:0000256" key="1">
    <source>
        <dbReference type="ARBA" id="ARBA00022729"/>
    </source>
</evidence>
<proteinExistence type="predicted"/>
<dbReference type="Proteomes" id="UP000327148">
    <property type="component" value="Unassembled WGS sequence"/>
</dbReference>
<sequence>MLTASVALLVSLAATEVKAAEASTNEVNTELDGQTNPSSSTESPVEETTYTELAPGAYYDHRKNDFRVQAGNRYEAEAQVEAPQPATAQVKFGVGHAGDPNHLIWSAEGTPKSENKGLVQGESVAKDSSNDTHLFLFNQSDQPVKVNPASIKLQEKPYTAEELAAKEQELYASLPEPSQDFRVLPYLQSPSSHSIGLNWVSEFPQAGHAALYLDGKLVDQKEAAVTYLDLAEYTAKEIQQELSFKPGNGQTLSLPQGSWLNSNTNYLNHVAFDNLQANTRYDYVVKSGDSTYRQSFKTFPDANNWDKLRLIAFSDTETEPLGELENREWELHTITPYAPGSEERPGEGSAFHQKFGQQKRNGQFLVRYPLSQQTALNENLKHIEAAQPDALLIAGDLTQGAGYQPAWDEFFRHFAGEFTDIASSTPLLTALGNWETYAAINGGYGTPEDPRPAVISRNKYHDYFTTPGDPNNPQYKDSYYRTDIGPVTLLTLDSTKGIPDEKAGAYTTGKKYSESDRMLNPDLWVKQEDPYMTTDTQGSFTLEDYQKGFTQLYPGAKPEDSDIPTFNPGTEQWNWVVDQLNDARSKGQIILVQFHHAPYSAGVHGTPPNHEYADNQSGVAMRVYSPLFEAYGVAAVIAGHDEMFERSWIDSDQDGLGFQVFDVGVAADGLRGEKMVKNEAGNYVPLKYNTHSVWSATANEPEFWQTNDQGVKHLIDGGLHYGHLQMDIEKMPYGAKMIFQPVYVFPILDDNYDLVRTERRVYDDVTVMYFDHEGKLLAEEPLVDPIQPGKDQGQTKPGQETQEEPSQHQKGKILPTTVDQKEKSEEVTPEQGSHQTGTPAGEQSGTESVQATVKPAQASAQLADPVTSSQAVKSGSVSRVSEGKPSEAVAAHSQAKAFKGSQLPQTGMQSSGLLALALIGVGTVFSLNKKERKMK</sequence>
<dbReference type="PANTHER" id="PTHR22953:SF153">
    <property type="entry name" value="PURPLE ACID PHOSPHATASE"/>
    <property type="match status" value="1"/>
</dbReference>
<comment type="caution">
    <text evidence="6">The sequence shown here is derived from an EMBL/GenBank/DDBJ whole genome shotgun (WGS) entry which is preliminary data.</text>
</comment>
<dbReference type="Gene3D" id="3.60.21.10">
    <property type="match status" value="2"/>
</dbReference>
<keyword evidence="3" id="KW-0472">Membrane</keyword>
<evidence type="ECO:0000313" key="7">
    <source>
        <dbReference type="Proteomes" id="UP000327148"/>
    </source>
</evidence>
<protein>
    <recommendedName>
        <fullName evidence="5">Calcineurin-like phosphoesterase domain-containing protein</fullName>
    </recommendedName>
</protein>
<evidence type="ECO:0000256" key="2">
    <source>
        <dbReference type="SAM" id="MobiDB-lite"/>
    </source>
</evidence>
<dbReference type="InterPro" id="IPR004843">
    <property type="entry name" value="Calcineurin-like_PHP"/>
</dbReference>
<feature type="transmembrane region" description="Helical" evidence="3">
    <location>
        <begin position="908"/>
        <end position="927"/>
    </location>
</feature>
<name>A0A5N1GJ65_9LACT</name>
<keyword evidence="1 4" id="KW-0732">Signal</keyword>
<accession>A0A5N1GJ65</accession>
<evidence type="ECO:0000256" key="4">
    <source>
        <dbReference type="SAM" id="SignalP"/>
    </source>
</evidence>
<feature type="compositionally biased region" description="Polar residues" evidence="2">
    <location>
        <begin position="23"/>
        <end position="37"/>
    </location>
</feature>
<evidence type="ECO:0000256" key="3">
    <source>
        <dbReference type="SAM" id="Phobius"/>
    </source>
</evidence>
<dbReference type="PANTHER" id="PTHR22953">
    <property type="entry name" value="ACID PHOSPHATASE RELATED"/>
    <property type="match status" value="1"/>
</dbReference>
<dbReference type="SUPFAM" id="SSF49363">
    <property type="entry name" value="Purple acid phosphatase, N-terminal domain"/>
    <property type="match status" value="1"/>
</dbReference>
<keyword evidence="3" id="KW-1133">Transmembrane helix</keyword>
<feature type="domain" description="Calcineurin-like phosphoesterase" evidence="5">
    <location>
        <begin position="373"/>
        <end position="641"/>
    </location>
</feature>
<dbReference type="InterPro" id="IPR029052">
    <property type="entry name" value="Metallo-depent_PP-like"/>
</dbReference>
<dbReference type="SUPFAM" id="SSF56300">
    <property type="entry name" value="Metallo-dependent phosphatases"/>
    <property type="match status" value="1"/>
</dbReference>
<evidence type="ECO:0000313" key="6">
    <source>
        <dbReference type="EMBL" id="KAA9300229.1"/>
    </source>
</evidence>
<dbReference type="Pfam" id="PF00149">
    <property type="entry name" value="Metallophos"/>
    <property type="match status" value="1"/>
</dbReference>
<dbReference type="InterPro" id="IPR039331">
    <property type="entry name" value="PAPs-like"/>
</dbReference>
<feature type="compositionally biased region" description="Low complexity" evidence="2">
    <location>
        <begin position="38"/>
        <end position="47"/>
    </location>
</feature>
<keyword evidence="3" id="KW-0812">Transmembrane</keyword>
<dbReference type="OrthoDB" id="7051823at2"/>
<reference evidence="6 7" key="1">
    <citation type="submission" date="2019-09" db="EMBL/GenBank/DDBJ databases">
        <title>Draft genome sequence assemblies of isolates from the urinary tract.</title>
        <authorList>
            <person name="Mores C.R."/>
            <person name="Putonti C."/>
            <person name="Wolfe A.J."/>
        </authorList>
    </citation>
    <scope>NUCLEOTIDE SEQUENCE [LARGE SCALE GENOMIC DNA]</scope>
    <source>
        <strain evidence="6 7">UMB623</strain>
    </source>
</reference>
<dbReference type="InterPro" id="IPR008963">
    <property type="entry name" value="Purple_acid_Pase-like_N"/>
</dbReference>
<organism evidence="6 7">
    <name type="scientific">Aerococcus sanguinicola</name>
    <dbReference type="NCBI Taxonomy" id="119206"/>
    <lineage>
        <taxon>Bacteria</taxon>
        <taxon>Bacillati</taxon>
        <taxon>Bacillota</taxon>
        <taxon>Bacilli</taxon>
        <taxon>Lactobacillales</taxon>
        <taxon>Aerococcaceae</taxon>
        <taxon>Aerococcus</taxon>
    </lineage>
</organism>
<feature type="compositionally biased region" description="Polar residues" evidence="2">
    <location>
        <begin position="830"/>
        <end position="851"/>
    </location>
</feature>
<dbReference type="EMBL" id="VYWO01000006">
    <property type="protein sequence ID" value="KAA9300229.1"/>
    <property type="molecule type" value="Genomic_DNA"/>
</dbReference>
<feature type="chain" id="PRO_5024272829" description="Calcineurin-like phosphoesterase domain-containing protein" evidence="4">
    <location>
        <begin position="20"/>
        <end position="935"/>
    </location>
</feature>
<gene>
    <name evidence="6" type="ORF">F6I03_08465</name>
</gene>
<feature type="region of interest" description="Disordered" evidence="2">
    <location>
        <begin position="779"/>
        <end position="886"/>
    </location>
</feature>
<dbReference type="GO" id="GO:0003993">
    <property type="term" value="F:acid phosphatase activity"/>
    <property type="evidence" value="ECO:0007669"/>
    <property type="project" value="InterPro"/>
</dbReference>
<feature type="signal peptide" evidence="4">
    <location>
        <begin position="1"/>
        <end position="19"/>
    </location>
</feature>
<dbReference type="GO" id="GO:0046872">
    <property type="term" value="F:metal ion binding"/>
    <property type="evidence" value="ECO:0007669"/>
    <property type="project" value="InterPro"/>
</dbReference>
<dbReference type="AlphaFoldDB" id="A0A5N1GJ65"/>
<dbReference type="Gene3D" id="2.60.40.380">
    <property type="entry name" value="Purple acid phosphatase-like, N-terminal"/>
    <property type="match status" value="1"/>
</dbReference>
<feature type="region of interest" description="Disordered" evidence="2">
    <location>
        <begin position="23"/>
        <end position="47"/>
    </location>
</feature>